<name>A0AAW1ZA99_CULAL</name>
<evidence type="ECO:0000256" key="1">
    <source>
        <dbReference type="SAM" id="MobiDB-lite"/>
    </source>
</evidence>
<evidence type="ECO:0000313" key="2">
    <source>
        <dbReference type="EMBL" id="KAK9958381.1"/>
    </source>
</evidence>
<keyword evidence="3" id="KW-1185">Reference proteome</keyword>
<dbReference type="AlphaFoldDB" id="A0AAW1ZA99"/>
<protein>
    <submittedName>
        <fullName evidence="2">Uncharacterized protein</fullName>
    </submittedName>
</protein>
<proteinExistence type="predicted"/>
<accession>A0AAW1ZA99</accession>
<reference evidence="2 3" key="1">
    <citation type="submission" date="2024-05" db="EMBL/GenBank/DDBJ databases">
        <title>A high-quality chromosomal-level genome assembly of Topmouth culter (Culter alburnus).</title>
        <authorList>
            <person name="Zhao H."/>
        </authorList>
    </citation>
    <scope>NUCLEOTIDE SEQUENCE [LARGE SCALE GENOMIC DNA]</scope>
    <source>
        <strain evidence="2">CATC2023</strain>
        <tissue evidence="2">Muscle</tissue>
    </source>
</reference>
<comment type="caution">
    <text evidence="2">The sequence shown here is derived from an EMBL/GenBank/DDBJ whole genome shotgun (WGS) entry which is preliminary data.</text>
</comment>
<organism evidence="2 3">
    <name type="scientific">Culter alburnus</name>
    <name type="common">Topmouth culter</name>
    <dbReference type="NCBI Taxonomy" id="194366"/>
    <lineage>
        <taxon>Eukaryota</taxon>
        <taxon>Metazoa</taxon>
        <taxon>Chordata</taxon>
        <taxon>Craniata</taxon>
        <taxon>Vertebrata</taxon>
        <taxon>Euteleostomi</taxon>
        <taxon>Actinopterygii</taxon>
        <taxon>Neopterygii</taxon>
        <taxon>Teleostei</taxon>
        <taxon>Ostariophysi</taxon>
        <taxon>Cypriniformes</taxon>
        <taxon>Xenocyprididae</taxon>
        <taxon>Xenocypridinae</taxon>
        <taxon>Culter</taxon>
    </lineage>
</organism>
<feature type="region of interest" description="Disordered" evidence="1">
    <location>
        <begin position="1"/>
        <end position="24"/>
    </location>
</feature>
<dbReference type="EMBL" id="JAWDJR010000018">
    <property type="protein sequence ID" value="KAK9958381.1"/>
    <property type="molecule type" value="Genomic_DNA"/>
</dbReference>
<dbReference type="Proteomes" id="UP001479290">
    <property type="component" value="Unassembled WGS sequence"/>
</dbReference>
<evidence type="ECO:0000313" key="3">
    <source>
        <dbReference type="Proteomes" id="UP001479290"/>
    </source>
</evidence>
<sequence>MGLDSPERDRDNLTPPPRYNQYLPSRQTAVNKLTTFTALPELPACVRQVPYGGLCCLHLTRAPGARVQLCDFWSMKCFGVMVHVCGHPSENNAFCLHGKTAKRTRATDCIEGMTSDHQLDSLRNS</sequence>
<gene>
    <name evidence="2" type="ORF">ABG768_010505</name>
</gene>
<feature type="compositionally biased region" description="Basic and acidic residues" evidence="1">
    <location>
        <begin position="1"/>
        <end position="12"/>
    </location>
</feature>